<dbReference type="Pfam" id="PF01195">
    <property type="entry name" value="Pept_tRNA_hydro"/>
    <property type="match status" value="1"/>
</dbReference>
<comment type="function">
    <text evidence="7">Hydrolyzes ribosome-free peptidyl-tRNAs (with 1 or more amino acids incorporated), which drop off the ribosome during protein synthesis, or as a result of ribosome stalling.</text>
</comment>
<proteinExistence type="inferred from homology"/>
<feature type="active site" description="Proton acceptor" evidence="7">
    <location>
        <position position="19"/>
    </location>
</feature>
<dbReference type="EC" id="3.1.1.29" evidence="1 7"/>
<feature type="binding site" evidence="7">
    <location>
        <position position="64"/>
    </location>
    <ligand>
        <name>tRNA</name>
        <dbReference type="ChEBI" id="CHEBI:17843"/>
    </ligand>
</feature>
<comment type="similarity">
    <text evidence="5 7">Belongs to the PTH family.</text>
</comment>
<evidence type="ECO:0000256" key="6">
    <source>
        <dbReference type="ARBA" id="ARBA00050038"/>
    </source>
</evidence>
<comment type="catalytic activity">
    <reaction evidence="7">
        <text>an N-acyl-L-alpha-aminoacyl-tRNA + H2O = an N-acyl-L-amino acid + a tRNA + H(+)</text>
        <dbReference type="Rhea" id="RHEA:54448"/>
        <dbReference type="Rhea" id="RHEA-COMP:10123"/>
        <dbReference type="Rhea" id="RHEA-COMP:13883"/>
        <dbReference type="ChEBI" id="CHEBI:15377"/>
        <dbReference type="ChEBI" id="CHEBI:15378"/>
        <dbReference type="ChEBI" id="CHEBI:59874"/>
        <dbReference type="ChEBI" id="CHEBI:78442"/>
        <dbReference type="ChEBI" id="CHEBI:138191"/>
        <dbReference type="EC" id="3.1.1.29"/>
    </reaction>
</comment>
<dbReference type="EMBL" id="SSMQ01000012">
    <property type="protein sequence ID" value="TKD08916.1"/>
    <property type="molecule type" value="Genomic_DNA"/>
</dbReference>
<dbReference type="GO" id="GO:0000049">
    <property type="term" value="F:tRNA binding"/>
    <property type="evidence" value="ECO:0007669"/>
    <property type="project" value="UniProtKB-UniRule"/>
</dbReference>
<dbReference type="GO" id="GO:0005737">
    <property type="term" value="C:cytoplasm"/>
    <property type="evidence" value="ECO:0007669"/>
    <property type="project" value="UniProtKB-SubCell"/>
</dbReference>
<feature type="region of interest" description="Disordered" evidence="8">
    <location>
        <begin position="185"/>
        <end position="230"/>
    </location>
</feature>
<dbReference type="HAMAP" id="MF_00083">
    <property type="entry name" value="Pept_tRNA_hydro_bact"/>
    <property type="match status" value="1"/>
</dbReference>
<evidence type="ECO:0000256" key="2">
    <source>
        <dbReference type="ARBA" id="ARBA00022555"/>
    </source>
</evidence>
<feature type="binding site" evidence="7">
    <location>
        <position position="14"/>
    </location>
    <ligand>
        <name>tRNA</name>
        <dbReference type="ChEBI" id="CHEBI:17843"/>
    </ligand>
</feature>
<dbReference type="NCBIfam" id="TIGR00447">
    <property type="entry name" value="pth"/>
    <property type="match status" value="1"/>
</dbReference>
<evidence type="ECO:0000313" key="9">
    <source>
        <dbReference type="EMBL" id="TKD08916.1"/>
    </source>
</evidence>
<organism evidence="9 10">
    <name type="scientific">Polyangium fumosum</name>
    <dbReference type="NCBI Taxonomy" id="889272"/>
    <lineage>
        <taxon>Bacteria</taxon>
        <taxon>Pseudomonadati</taxon>
        <taxon>Myxococcota</taxon>
        <taxon>Polyangia</taxon>
        <taxon>Polyangiales</taxon>
        <taxon>Polyangiaceae</taxon>
        <taxon>Polyangium</taxon>
    </lineage>
</organism>
<evidence type="ECO:0000256" key="1">
    <source>
        <dbReference type="ARBA" id="ARBA00013260"/>
    </source>
</evidence>
<gene>
    <name evidence="7" type="primary">pth</name>
    <name evidence="9" type="ORF">E8A74_14115</name>
</gene>
<comment type="subcellular location">
    <subcellularLocation>
        <location evidence="7">Cytoplasm</location>
    </subcellularLocation>
</comment>
<evidence type="ECO:0000313" key="10">
    <source>
        <dbReference type="Proteomes" id="UP000309215"/>
    </source>
</evidence>
<keyword evidence="7" id="KW-0963">Cytoplasm</keyword>
<feature type="site" description="Discriminates between blocked and unblocked aminoacyl-tRNA" evidence="7">
    <location>
        <position position="9"/>
    </location>
</feature>
<dbReference type="FunFam" id="3.40.50.1470:FF:000001">
    <property type="entry name" value="Peptidyl-tRNA hydrolase"/>
    <property type="match status" value="1"/>
</dbReference>
<feature type="compositionally biased region" description="Basic and acidic residues" evidence="8">
    <location>
        <begin position="214"/>
        <end position="230"/>
    </location>
</feature>
<keyword evidence="4 7" id="KW-0694">RNA-binding</keyword>
<feature type="binding site" evidence="7">
    <location>
        <position position="66"/>
    </location>
    <ligand>
        <name>tRNA</name>
        <dbReference type="ChEBI" id="CHEBI:17843"/>
    </ligand>
</feature>
<comment type="subunit">
    <text evidence="7">Monomer.</text>
</comment>
<dbReference type="Gene3D" id="3.40.50.1470">
    <property type="entry name" value="Peptidyl-tRNA hydrolase"/>
    <property type="match status" value="1"/>
</dbReference>
<reference evidence="9 10" key="1">
    <citation type="submission" date="2019-04" db="EMBL/GenBank/DDBJ databases">
        <authorList>
            <person name="Li Y."/>
            <person name="Wang J."/>
        </authorList>
    </citation>
    <scope>NUCLEOTIDE SEQUENCE [LARGE SCALE GENOMIC DNA]</scope>
    <source>
        <strain evidence="9 10">DSM 14668</strain>
    </source>
</reference>
<dbReference type="AlphaFoldDB" id="A0A4U1JE48"/>
<sequence>MLLVVGLGNPGEKYASHRHNVGFMAVEALAARARADAFREKFSGMWSRATLGDEPGVLLQPMTYMNESGRSVQPALAFFKIAPKELVVIHDELDLPFGDVRLKFGGGHAGHNGLRSIMSHVGTGDFARVRVGVGRPPAGFRGEVADYVLSPFDAVERSRLPDILKLVTDSVLEVAARGFDAAMNVRNSRPKAGKKQAKERSEARMSPEPANAKAAEDKPSVSPGEKREGE</sequence>
<dbReference type="PANTHER" id="PTHR17224:SF1">
    <property type="entry name" value="PEPTIDYL-TRNA HYDROLASE"/>
    <property type="match status" value="1"/>
</dbReference>
<evidence type="ECO:0000256" key="8">
    <source>
        <dbReference type="SAM" id="MobiDB-lite"/>
    </source>
</evidence>
<evidence type="ECO:0000256" key="5">
    <source>
        <dbReference type="ARBA" id="ARBA00038063"/>
    </source>
</evidence>
<dbReference type="InterPro" id="IPR001328">
    <property type="entry name" value="Pept_tRNA_hydro"/>
</dbReference>
<dbReference type="InterPro" id="IPR036416">
    <property type="entry name" value="Pept_tRNA_hydro_sf"/>
</dbReference>
<dbReference type="OrthoDB" id="9800507at2"/>
<evidence type="ECO:0000256" key="4">
    <source>
        <dbReference type="ARBA" id="ARBA00022884"/>
    </source>
</evidence>
<dbReference type="GO" id="GO:0006515">
    <property type="term" value="P:protein quality control for misfolded or incompletely synthesized proteins"/>
    <property type="evidence" value="ECO:0007669"/>
    <property type="project" value="UniProtKB-UniRule"/>
</dbReference>
<accession>A0A4U1JE48</accession>
<dbReference type="CDD" id="cd00462">
    <property type="entry name" value="PTH"/>
    <property type="match status" value="1"/>
</dbReference>
<comment type="caution">
    <text evidence="9">The sequence shown here is derived from an EMBL/GenBank/DDBJ whole genome shotgun (WGS) entry which is preliminary data.</text>
</comment>
<name>A0A4U1JE48_9BACT</name>
<feature type="compositionally biased region" description="Basic and acidic residues" evidence="8">
    <location>
        <begin position="196"/>
        <end position="205"/>
    </location>
</feature>
<dbReference type="PANTHER" id="PTHR17224">
    <property type="entry name" value="PEPTIDYL-TRNA HYDROLASE"/>
    <property type="match status" value="1"/>
</dbReference>
<dbReference type="GO" id="GO:0004045">
    <property type="term" value="F:peptidyl-tRNA hydrolase activity"/>
    <property type="evidence" value="ECO:0007669"/>
    <property type="project" value="UniProtKB-UniRule"/>
</dbReference>
<dbReference type="SUPFAM" id="SSF53178">
    <property type="entry name" value="Peptidyl-tRNA hydrolase-like"/>
    <property type="match status" value="1"/>
</dbReference>
<dbReference type="RefSeq" id="WP_136929513.1">
    <property type="nucleotide sequence ID" value="NZ_SSMQ01000012.1"/>
</dbReference>
<evidence type="ECO:0000256" key="7">
    <source>
        <dbReference type="HAMAP-Rule" id="MF_00083"/>
    </source>
</evidence>
<protein>
    <recommendedName>
        <fullName evidence="6 7">Peptidyl-tRNA hydrolase</fullName>
        <shortName evidence="7">Pth</shortName>
        <ecNumber evidence="1 7">3.1.1.29</ecNumber>
    </recommendedName>
</protein>
<evidence type="ECO:0000256" key="3">
    <source>
        <dbReference type="ARBA" id="ARBA00022801"/>
    </source>
</evidence>
<feature type="binding site" evidence="7">
    <location>
        <position position="112"/>
    </location>
    <ligand>
        <name>tRNA</name>
        <dbReference type="ChEBI" id="CHEBI:17843"/>
    </ligand>
</feature>
<dbReference type="PROSITE" id="PS01196">
    <property type="entry name" value="PEPT_TRNA_HYDROL_2"/>
    <property type="match status" value="1"/>
</dbReference>
<dbReference type="Proteomes" id="UP000309215">
    <property type="component" value="Unassembled WGS sequence"/>
</dbReference>
<dbReference type="GO" id="GO:0072344">
    <property type="term" value="P:rescue of stalled ribosome"/>
    <property type="evidence" value="ECO:0007669"/>
    <property type="project" value="UniProtKB-UniRule"/>
</dbReference>
<comment type="function">
    <text evidence="7">Catalyzes the release of premature peptidyl moieties from peptidyl-tRNA molecules trapped in stalled 50S ribosomal subunits, and thus maintains levels of free tRNAs and 50S ribosomes.</text>
</comment>
<keyword evidence="10" id="KW-1185">Reference proteome</keyword>
<dbReference type="InterPro" id="IPR018171">
    <property type="entry name" value="Pept_tRNA_hydro_CS"/>
</dbReference>
<keyword evidence="3 7" id="KW-0378">Hydrolase</keyword>
<keyword evidence="2 7" id="KW-0820">tRNA-binding</keyword>
<feature type="site" description="Stabilizes the basic form of H active site to accept a proton" evidence="7">
    <location>
        <position position="91"/>
    </location>
</feature>